<dbReference type="PANTHER" id="PTHR48051:SF46">
    <property type="entry name" value="LEUCINE RICH REPEAT-CONTAINING DOMAIN PROTEIN"/>
    <property type="match status" value="1"/>
</dbReference>
<dbReference type="SUPFAM" id="SSF52058">
    <property type="entry name" value="L domain-like"/>
    <property type="match status" value="1"/>
</dbReference>
<organism evidence="5 6">
    <name type="scientific">Aulographum hederae CBS 113979</name>
    <dbReference type="NCBI Taxonomy" id="1176131"/>
    <lineage>
        <taxon>Eukaryota</taxon>
        <taxon>Fungi</taxon>
        <taxon>Dikarya</taxon>
        <taxon>Ascomycota</taxon>
        <taxon>Pezizomycotina</taxon>
        <taxon>Dothideomycetes</taxon>
        <taxon>Pleosporomycetidae</taxon>
        <taxon>Aulographales</taxon>
        <taxon>Aulographaceae</taxon>
    </lineage>
</organism>
<evidence type="ECO:0000256" key="1">
    <source>
        <dbReference type="ARBA" id="ARBA00022614"/>
    </source>
</evidence>
<feature type="region of interest" description="Disordered" evidence="3">
    <location>
        <begin position="564"/>
        <end position="583"/>
    </location>
</feature>
<dbReference type="OrthoDB" id="1394818at2759"/>
<dbReference type="Gene3D" id="3.80.10.10">
    <property type="entry name" value="Ribonuclease Inhibitor"/>
    <property type="match status" value="1"/>
</dbReference>
<dbReference type="SMART" id="SM00364">
    <property type="entry name" value="LRR_BAC"/>
    <property type="match status" value="4"/>
</dbReference>
<evidence type="ECO:0000313" key="6">
    <source>
        <dbReference type="Proteomes" id="UP000800041"/>
    </source>
</evidence>
<keyword evidence="6" id="KW-1185">Reference proteome</keyword>
<feature type="region of interest" description="Disordered" evidence="3">
    <location>
        <begin position="599"/>
        <end position="619"/>
    </location>
</feature>
<feature type="region of interest" description="Disordered" evidence="3">
    <location>
        <begin position="229"/>
        <end position="383"/>
    </location>
</feature>
<sequence length="1012" mass="113315">MGGPDDEGVSSGALVVTSKSHDSSRTTDEDVIRLANTAMKNARAELQRLPSSDMNPGITIDLGAKGINHLPDEVINAIKDDIERLALSHNRLSSFPVRLPECTRLRYLNVRWNHLREFPAPIAQLSWLEILDISNNSIRILPDSIANLTSLKVLAVSKNKIERLPLCLGDLNSLKSLKIDGNQIAFPPRDICTIKPDAPKPASENDRVLQITTQIKRYLRQVMNRQQLQVESEDEYSETNLETPRPPKRTPTGRFPVRPSVSGIEGITSRPASPSVHAPSIPTRSHLRNRSQANGSQGLPSSSFLLGSNERNRSQSESNSIMSLRTKRPLGAVKATTLEPLDEGSLRRSIHLRGQSDGSAVREKEESNEKARPPHSAAPSVAGFSTASAAITEQRKSTSSRRGHFHPSRDAIRHFRSKNTEFESLRAFFFTLEQMASPLDSIVHELRGRFPAVHAEFLGLVERLAHDLDVIRRRLDSAWDGEGNPSGQMHSPEFIGELRSLSIRAAVHAEMISRMLFANAPALIKYVWSRAMRMYFQILQLSVFEVRNALVEAGIQFGIPPRISRDSLTPTQQRPTNSISNPHMRQRDNLAEVPKLVKPTQRRGPMPPLQKSPAKFSFSSVSGRPQIAREYSEMHSSDSMSMPPPPVPLGGYPLSRTNTMSSMGSIGSATPRSGESFQSLALSLQGLSGQGLPATDELVIFEEIWSQLRCVCNGLFVSLDSMTEQANNIRTGAAQTVGRNRHTLLNTVNELAQEIQILQRCNSELWLYLERVKLKDPSIVTSTDFWGKAAKLLGAWYKHINHFRAAKREYGLRTDRRVMEIMLRVHDDQKTALDLISASPFFGLIPMTDLRFEAKPGPIKVTPKMKQIQHRREQERIQYELRENQRSMLQHGAERYSNNDTMSAVANVSAPEEEDYWENRRLDEERRMRDARENRKGYTSGDLVDTGTARQTYHEKAFLARREQSMRDPMPATPLSAALGPAAQATMPRNATQYPPAITLKAPKMNGRDNVH</sequence>
<dbReference type="GO" id="GO:0005737">
    <property type="term" value="C:cytoplasm"/>
    <property type="evidence" value="ECO:0007669"/>
    <property type="project" value="TreeGrafter"/>
</dbReference>
<dbReference type="EMBL" id="ML977150">
    <property type="protein sequence ID" value="KAF1987992.1"/>
    <property type="molecule type" value="Genomic_DNA"/>
</dbReference>
<feature type="compositionally biased region" description="Polar residues" evidence="3">
    <location>
        <begin position="566"/>
        <end position="583"/>
    </location>
</feature>
<dbReference type="AlphaFoldDB" id="A0A6G1H4L1"/>
<keyword evidence="2" id="KW-0677">Repeat</keyword>
<dbReference type="Pfam" id="PF23598">
    <property type="entry name" value="LRR_14"/>
    <property type="match status" value="1"/>
</dbReference>
<feature type="compositionally biased region" description="Basic and acidic residues" evidence="3">
    <location>
        <begin position="360"/>
        <end position="372"/>
    </location>
</feature>
<protein>
    <recommendedName>
        <fullName evidence="4">Disease resistance R13L4/SHOC-2-like LRR domain-containing protein</fullName>
    </recommendedName>
</protein>
<gene>
    <name evidence="5" type="ORF">K402DRAFT_392273</name>
</gene>
<dbReference type="InterPro" id="IPR055414">
    <property type="entry name" value="LRR_R13L4/SHOC2-like"/>
</dbReference>
<dbReference type="SMART" id="SM00369">
    <property type="entry name" value="LRR_TYP"/>
    <property type="match status" value="3"/>
</dbReference>
<keyword evidence="1" id="KW-0433">Leucine-rich repeat</keyword>
<name>A0A6G1H4L1_9PEZI</name>
<dbReference type="PANTHER" id="PTHR48051">
    <property type="match status" value="1"/>
</dbReference>
<dbReference type="Proteomes" id="UP000800041">
    <property type="component" value="Unassembled WGS sequence"/>
</dbReference>
<evidence type="ECO:0000256" key="3">
    <source>
        <dbReference type="SAM" id="MobiDB-lite"/>
    </source>
</evidence>
<dbReference type="InterPro" id="IPR019487">
    <property type="entry name" value="RAM_signalling_pathway_SOG2"/>
</dbReference>
<dbReference type="InterPro" id="IPR003591">
    <property type="entry name" value="Leu-rich_rpt_typical-subtyp"/>
</dbReference>
<reference evidence="5" key="1">
    <citation type="journal article" date="2020" name="Stud. Mycol.">
        <title>101 Dothideomycetes genomes: a test case for predicting lifestyles and emergence of pathogens.</title>
        <authorList>
            <person name="Haridas S."/>
            <person name="Albert R."/>
            <person name="Binder M."/>
            <person name="Bloem J."/>
            <person name="Labutti K."/>
            <person name="Salamov A."/>
            <person name="Andreopoulos B."/>
            <person name="Baker S."/>
            <person name="Barry K."/>
            <person name="Bills G."/>
            <person name="Bluhm B."/>
            <person name="Cannon C."/>
            <person name="Castanera R."/>
            <person name="Culley D."/>
            <person name="Daum C."/>
            <person name="Ezra D."/>
            <person name="Gonzalez J."/>
            <person name="Henrissat B."/>
            <person name="Kuo A."/>
            <person name="Liang C."/>
            <person name="Lipzen A."/>
            <person name="Lutzoni F."/>
            <person name="Magnuson J."/>
            <person name="Mondo S."/>
            <person name="Nolan M."/>
            <person name="Ohm R."/>
            <person name="Pangilinan J."/>
            <person name="Park H.-J."/>
            <person name="Ramirez L."/>
            <person name="Alfaro M."/>
            <person name="Sun H."/>
            <person name="Tritt A."/>
            <person name="Yoshinaga Y."/>
            <person name="Zwiers L.-H."/>
            <person name="Turgeon B."/>
            <person name="Goodwin S."/>
            <person name="Spatafora J."/>
            <person name="Crous P."/>
            <person name="Grigoriev I."/>
        </authorList>
    </citation>
    <scope>NUCLEOTIDE SEQUENCE</scope>
    <source>
        <strain evidence="5">CBS 113979</strain>
    </source>
</reference>
<dbReference type="InterPro" id="IPR050216">
    <property type="entry name" value="LRR_domain-containing"/>
</dbReference>
<dbReference type="Pfam" id="PF10428">
    <property type="entry name" value="SOG2"/>
    <property type="match status" value="1"/>
</dbReference>
<feature type="compositionally biased region" description="Polar residues" evidence="3">
    <location>
        <begin position="290"/>
        <end position="306"/>
    </location>
</feature>
<feature type="domain" description="Disease resistance R13L4/SHOC-2-like LRR" evidence="4">
    <location>
        <begin position="103"/>
        <end position="179"/>
    </location>
</feature>
<dbReference type="InterPro" id="IPR032675">
    <property type="entry name" value="LRR_dom_sf"/>
</dbReference>
<accession>A0A6G1H4L1</accession>
<evidence type="ECO:0000259" key="4">
    <source>
        <dbReference type="Pfam" id="PF23598"/>
    </source>
</evidence>
<proteinExistence type="predicted"/>
<evidence type="ECO:0000313" key="5">
    <source>
        <dbReference type="EMBL" id="KAF1987992.1"/>
    </source>
</evidence>
<feature type="region of interest" description="Disordered" evidence="3">
    <location>
        <begin position="389"/>
        <end position="408"/>
    </location>
</feature>
<feature type="region of interest" description="Disordered" evidence="3">
    <location>
        <begin position="1"/>
        <end position="27"/>
    </location>
</feature>
<evidence type="ECO:0000256" key="2">
    <source>
        <dbReference type="ARBA" id="ARBA00022737"/>
    </source>
</evidence>